<feature type="domain" description="Right handed beta helix" evidence="1">
    <location>
        <begin position="115"/>
        <end position="253"/>
    </location>
</feature>
<organism evidence="2 3">
    <name type="scientific">Actinotalea lenta</name>
    <dbReference type="NCBI Taxonomy" id="3064654"/>
    <lineage>
        <taxon>Bacteria</taxon>
        <taxon>Bacillati</taxon>
        <taxon>Actinomycetota</taxon>
        <taxon>Actinomycetes</taxon>
        <taxon>Micrococcales</taxon>
        <taxon>Cellulomonadaceae</taxon>
        <taxon>Actinotalea</taxon>
    </lineage>
</organism>
<dbReference type="InterPro" id="IPR011050">
    <property type="entry name" value="Pectin_lyase_fold/virulence"/>
</dbReference>
<sequence>MTVPDRPGEQQGALGELTEAAAVPTVVDEQGYAPGESTLTPVADGATPVTVSTSGELDDALAQARPGTTIVLADGVYTSTHPFTITTACTAAEPCTLRGGAAAVVEGGGPDGHYALHLDGADHWALTGFSVRAASKGVMLDDTAHTVLDGLDVSQIGAEAIHLRSSSSDNVVRGCSVHDTGLVAPQYGEGIYVGSAVSNWDRYSGGAPDASDRNELIGNHVWATGAENIDIKEGTTGGVLRDNVFDGTGMSGLNGADSWVDVKGNAWTIAGNDGTHALRDGFQTHVAAPGWGERNVFTGNRAQVDATGYGFRIQDASSTGNVVRCDNVVTGAEAGTSNQACS</sequence>
<dbReference type="EMBL" id="JAUQYP010000001">
    <property type="protein sequence ID" value="MDO8108070.1"/>
    <property type="molecule type" value="Genomic_DNA"/>
</dbReference>
<dbReference type="InterPro" id="IPR012334">
    <property type="entry name" value="Pectin_lyas_fold"/>
</dbReference>
<dbReference type="Proteomes" id="UP001232536">
    <property type="component" value="Unassembled WGS sequence"/>
</dbReference>
<dbReference type="Gene3D" id="2.160.20.10">
    <property type="entry name" value="Single-stranded right-handed beta-helix, Pectin lyase-like"/>
    <property type="match status" value="1"/>
</dbReference>
<dbReference type="RefSeq" id="WP_304601658.1">
    <property type="nucleotide sequence ID" value="NZ_JAUQYP010000001.1"/>
</dbReference>
<evidence type="ECO:0000313" key="2">
    <source>
        <dbReference type="EMBL" id="MDO8108070.1"/>
    </source>
</evidence>
<dbReference type="SUPFAM" id="SSF51126">
    <property type="entry name" value="Pectin lyase-like"/>
    <property type="match status" value="1"/>
</dbReference>
<protein>
    <submittedName>
        <fullName evidence="2">Right-handed parallel beta-helix repeat-containing protein</fullName>
    </submittedName>
</protein>
<accession>A0ABT9DBU8</accession>
<evidence type="ECO:0000259" key="1">
    <source>
        <dbReference type="Pfam" id="PF13229"/>
    </source>
</evidence>
<keyword evidence="3" id="KW-1185">Reference proteome</keyword>
<proteinExistence type="predicted"/>
<evidence type="ECO:0000313" key="3">
    <source>
        <dbReference type="Proteomes" id="UP001232536"/>
    </source>
</evidence>
<gene>
    <name evidence="2" type="ORF">Q6348_12775</name>
</gene>
<reference evidence="2 3" key="1">
    <citation type="submission" date="2023-07" db="EMBL/GenBank/DDBJ databases">
        <title>Description of novel actinomycetes strains, isolated from tidal flat sediment.</title>
        <authorList>
            <person name="Lu C."/>
        </authorList>
    </citation>
    <scope>NUCLEOTIDE SEQUENCE [LARGE SCALE GENOMIC DNA]</scope>
    <source>
        <strain evidence="2 3">SYSU T00b441</strain>
    </source>
</reference>
<name>A0ABT9DBU8_9CELL</name>
<dbReference type="InterPro" id="IPR039448">
    <property type="entry name" value="Beta_helix"/>
</dbReference>
<dbReference type="Pfam" id="PF13229">
    <property type="entry name" value="Beta_helix"/>
    <property type="match status" value="1"/>
</dbReference>
<comment type="caution">
    <text evidence="2">The sequence shown here is derived from an EMBL/GenBank/DDBJ whole genome shotgun (WGS) entry which is preliminary data.</text>
</comment>